<dbReference type="RefSeq" id="WP_321389914.1">
    <property type="nucleotide sequence ID" value="NZ_CP139487.1"/>
</dbReference>
<dbReference type="GO" id="GO:0016226">
    <property type="term" value="P:iron-sulfur cluster assembly"/>
    <property type="evidence" value="ECO:0007669"/>
    <property type="project" value="InterPro"/>
</dbReference>
<dbReference type="Proteomes" id="UP001324634">
    <property type="component" value="Chromosome"/>
</dbReference>
<sequence length="189" mass="21144">MSQQALEIIVQPTPNPNALKFILDKDVKTEGKVSFKTPQDCKDVPLAAALFDLRGVDQIHFFQNVITISKFSFEEWDSLEPAVQTCIESFLEDHDPNFKVYDPEADRLANLSPELRSIEEILNKRIRPGLQGDGGDIAVKDYKDNVLIVKYQGACGTCPSSTTGTLEAIRSILRDEFNPDIEVYLAPEV</sequence>
<protein>
    <submittedName>
        <fullName evidence="3">NifU family protein</fullName>
    </submittedName>
</protein>
<dbReference type="InterPro" id="IPR036498">
    <property type="entry name" value="Nfu/NifU_N_sf"/>
</dbReference>
<dbReference type="Pfam" id="PF08712">
    <property type="entry name" value="Nfu_N"/>
    <property type="match status" value="1"/>
</dbReference>
<dbReference type="SUPFAM" id="SSF117916">
    <property type="entry name" value="Fe-S cluster assembly (FSCA) domain-like"/>
    <property type="match status" value="1"/>
</dbReference>
<comment type="similarity">
    <text evidence="1">Belongs to the NifU family.</text>
</comment>
<evidence type="ECO:0000313" key="4">
    <source>
        <dbReference type="Proteomes" id="UP001324634"/>
    </source>
</evidence>
<gene>
    <name evidence="3" type="ORF">SOO65_11730</name>
</gene>
<dbReference type="PANTHER" id="PTHR11178">
    <property type="entry name" value="IRON-SULFUR CLUSTER SCAFFOLD PROTEIN NFU-RELATED"/>
    <property type="match status" value="1"/>
</dbReference>
<dbReference type="EMBL" id="CP139487">
    <property type="protein sequence ID" value="WPU63356.1"/>
    <property type="molecule type" value="Genomic_DNA"/>
</dbReference>
<dbReference type="SMART" id="SM00932">
    <property type="entry name" value="Nfu_N"/>
    <property type="match status" value="1"/>
</dbReference>
<evidence type="ECO:0000313" key="3">
    <source>
        <dbReference type="EMBL" id="WPU63356.1"/>
    </source>
</evidence>
<dbReference type="Gene3D" id="3.30.300.130">
    <property type="entry name" value="Fe-S cluster assembly (FSCA)"/>
    <property type="match status" value="1"/>
</dbReference>
<dbReference type="PIRSF" id="PIRSF036773">
    <property type="entry name" value="HIRIP5"/>
    <property type="match status" value="1"/>
</dbReference>
<dbReference type="InterPro" id="IPR001075">
    <property type="entry name" value="NIF_FeS_clus_asmbl_NifU_C"/>
</dbReference>
<dbReference type="AlphaFoldDB" id="A0AAX4HJG7"/>
<organism evidence="3 4">
    <name type="scientific">Peredibacter starrii</name>
    <dbReference type="NCBI Taxonomy" id="28202"/>
    <lineage>
        <taxon>Bacteria</taxon>
        <taxon>Pseudomonadati</taxon>
        <taxon>Bdellovibrionota</taxon>
        <taxon>Bacteriovoracia</taxon>
        <taxon>Bacteriovoracales</taxon>
        <taxon>Bacteriovoracaceae</taxon>
        <taxon>Peredibacter</taxon>
    </lineage>
</organism>
<accession>A0AAX4HJG7</accession>
<dbReference type="SUPFAM" id="SSF110836">
    <property type="entry name" value="Hypothetical protein SAV1430"/>
    <property type="match status" value="1"/>
</dbReference>
<dbReference type="GO" id="GO:0051536">
    <property type="term" value="F:iron-sulfur cluster binding"/>
    <property type="evidence" value="ECO:0007669"/>
    <property type="project" value="InterPro"/>
</dbReference>
<dbReference type="Gene3D" id="3.30.1370.70">
    <property type="entry name" value="Scaffold protein Nfu/NifU, N-terminal domain"/>
    <property type="match status" value="1"/>
</dbReference>
<evidence type="ECO:0000256" key="1">
    <source>
        <dbReference type="ARBA" id="ARBA00006420"/>
    </source>
</evidence>
<feature type="domain" description="Scaffold protein Nfu/NifU N-terminal" evidence="2">
    <location>
        <begin position="8"/>
        <end position="94"/>
    </location>
</feature>
<dbReference type="InterPro" id="IPR014824">
    <property type="entry name" value="Nfu/NifU_N"/>
</dbReference>
<proteinExistence type="inferred from homology"/>
<name>A0AAX4HJG7_9BACT</name>
<reference evidence="3 4" key="1">
    <citation type="submission" date="2023-11" db="EMBL/GenBank/DDBJ databases">
        <title>Peredibacter starrii A3.12.</title>
        <authorList>
            <person name="Mitchell R.J."/>
        </authorList>
    </citation>
    <scope>NUCLEOTIDE SEQUENCE [LARGE SCALE GENOMIC DNA]</scope>
    <source>
        <strain evidence="3 4">A3.12</strain>
    </source>
</reference>
<keyword evidence="4" id="KW-1185">Reference proteome</keyword>
<dbReference type="InterPro" id="IPR035433">
    <property type="entry name" value="NFU1-like"/>
</dbReference>
<dbReference type="Pfam" id="PF01106">
    <property type="entry name" value="NifU"/>
    <property type="match status" value="1"/>
</dbReference>
<dbReference type="GO" id="GO:0005506">
    <property type="term" value="F:iron ion binding"/>
    <property type="evidence" value="ECO:0007669"/>
    <property type="project" value="InterPro"/>
</dbReference>
<dbReference type="KEGG" id="psti:SOO65_11730"/>
<dbReference type="PANTHER" id="PTHR11178:SF1">
    <property type="entry name" value="NFU1 IRON-SULFUR CLUSTER SCAFFOLD HOMOLOG, MITOCHONDRIAL"/>
    <property type="match status" value="1"/>
</dbReference>
<evidence type="ECO:0000259" key="2">
    <source>
        <dbReference type="SMART" id="SM00932"/>
    </source>
</evidence>
<dbReference type="InterPro" id="IPR034904">
    <property type="entry name" value="FSCA_dom_sf"/>
</dbReference>